<comment type="caution">
    <text evidence="2">The sequence shown here is derived from an EMBL/GenBank/DDBJ whole genome shotgun (WGS) entry which is preliminary data.</text>
</comment>
<accession>A0A4R5L079</accession>
<proteinExistence type="predicted"/>
<feature type="region of interest" description="Disordered" evidence="1">
    <location>
        <begin position="23"/>
        <end position="87"/>
    </location>
</feature>
<evidence type="ECO:0000313" key="3">
    <source>
        <dbReference type="Proteomes" id="UP000295636"/>
    </source>
</evidence>
<dbReference type="EMBL" id="SMRT01000001">
    <property type="protein sequence ID" value="TDG00896.1"/>
    <property type="molecule type" value="Genomic_DNA"/>
</dbReference>
<name>A0A4R5L079_9BACL</name>
<dbReference type="AlphaFoldDB" id="A0A4R5L079"/>
<sequence>MKSIIAIGKQWGKCRENYRVRYNDPKDEEAEANPNESNDKEKVKTKLYTPNVKEKARAKSKAPNDKEKTGTNSDSSNDEGKAEAEDEEIARKKFEAADKIYAFMLSAHPYMNNGFLSSLPQLHRECVIHFWCEYQKYGYIIALKRTASKMRMPMEQLMLIINKVDSKIRSLAYVHVKEIAKAESILQISVAEGFFWQKVKMVYPHSVAK</sequence>
<evidence type="ECO:0000313" key="2">
    <source>
        <dbReference type="EMBL" id="TDG00896.1"/>
    </source>
</evidence>
<keyword evidence="3" id="KW-1185">Reference proteome</keyword>
<gene>
    <name evidence="2" type="ORF">E1757_04600</name>
</gene>
<feature type="compositionally biased region" description="Basic and acidic residues" evidence="1">
    <location>
        <begin position="52"/>
        <end position="69"/>
    </location>
</feature>
<evidence type="ECO:0000256" key="1">
    <source>
        <dbReference type="SAM" id="MobiDB-lite"/>
    </source>
</evidence>
<dbReference type="RefSeq" id="WP_133225606.1">
    <property type="nucleotide sequence ID" value="NZ_SMRT01000001.1"/>
</dbReference>
<reference evidence="2 3" key="1">
    <citation type="submission" date="2019-03" db="EMBL/GenBank/DDBJ databases">
        <title>This is whole genome sequence of Paenibacillus sp MS74 strain.</title>
        <authorList>
            <person name="Trinh H.N."/>
        </authorList>
    </citation>
    <scope>NUCLEOTIDE SEQUENCE [LARGE SCALE GENOMIC DNA]</scope>
    <source>
        <strain evidence="2 3">MS74</strain>
    </source>
</reference>
<protein>
    <submittedName>
        <fullName evidence="2">Uncharacterized protein</fullName>
    </submittedName>
</protein>
<organism evidence="2 3">
    <name type="scientific">Paenibacillus piri</name>
    <dbReference type="NCBI Taxonomy" id="2547395"/>
    <lineage>
        <taxon>Bacteria</taxon>
        <taxon>Bacillati</taxon>
        <taxon>Bacillota</taxon>
        <taxon>Bacilli</taxon>
        <taxon>Bacillales</taxon>
        <taxon>Paenibacillaceae</taxon>
        <taxon>Paenibacillus</taxon>
    </lineage>
</organism>
<dbReference type="Proteomes" id="UP000295636">
    <property type="component" value="Unassembled WGS sequence"/>
</dbReference>
<feature type="compositionally biased region" description="Basic and acidic residues" evidence="1">
    <location>
        <begin position="78"/>
        <end position="87"/>
    </location>
</feature>